<dbReference type="RefSeq" id="WP_338044410.1">
    <property type="nucleotide sequence ID" value="NZ_CABPRZ010000004.1"/>
</dbReference>
<dbReference type="InterPro" id="IPR046673">
    <property type="entry name" value="ToxA_N"/>
</dbReference>
<organism evidence="4 5">
    <name type="scientific">Pandoraea terrae</name>
    <dbReference type="NCBI Taxonomy" id="1537710"/>
    <lineage>
        <taxon>Bacteria</taxon>
        <taxon>Pseudomonadati</taxon>
        <taxon>Pseudomonadota</taxon>
        <taxon>Betaproteobacteria</taxon>
        <taxon>Burkholderiales</taxon>
        <taxon>Burkholderiaceae</taxon>
        <taxon>Pandoraea</taxon>
    </lineage>
</organism>
<reference evidence="4 5" key="1">
    <citation type="submission" date="2019-08" db="EMBL/GenBank/DDBJ databases">
        <authorList>
            <person name="Peeters C."/>
        </authorList>
    </citation>
    <scope>NUCLEOTIDE SEQUENCE [LARGE SCALE GENOMIC DNA]</scope>
    <source>
        <strain evidence="4 5">LMG 30175</strain>
    </source>
</reference>
<feature type="region of interest" description="Disordered" evidence="1">
    <location>
        <begin position="1"/>
        <end position="45"/>
    </location>
</feature>
<gene>
    <name evidence="4" type="ORF">PTE30175_01216</name>
</gene>
<keyword evidence="2" id="KW-0472">Membrane</keyword>
<dbReference type="CDD" id="cd20495">
    <property type="entry name" value="C58_PaToxP-like"/>
    <property type="match status" value="1"/>
</dbReference>
<accession>A0A5E4TCK7</accession>
<feature type="domain" description="Dermonecrotic toxin N-terminal" evidence="3">
    <location>
        <begin position="526"/>
        <end position="780"/>
    </location>
</feature>
<feature type="domain" description="Dermonecrotic toxin N-terminal" evidence="3">
    <location>
        <begin position="155"/>
        <end position="404"/>
    </location>
</feature>
<feature type="transmembrane region" description="Helical" evidence="2">
    <location>
        <begin position="903"/>
        <end position="923"/>
    </location>
</feature>
<dbReference type="Pfam" id="PF20178">
    <property type="entry name" value="ToxA_N"/>
    <property type="match status" value="2"/>
</dbReference>
<keyword evidence="5" id="KW-1185">Reference proteome</keyword>
<evidence type="ECO:0000256" key="2">
    <source>
        <dbReference type="SAM" id="Phobius"/>
    </source>
</evidence>
<evidence type="ECO:0000313" key="4">
    <source>
        <dbReference type="EMBL" id="VVD84248.1"/>
    </source>
</evidence>
<evidence type="ECO:0000313" key="5">
    <source>
        <dbReference type="Proteomes" id="UP000414233"/>
    </source>
</evidence>
<evidence type="ECO:0000259" key="3">
    <source>
        <dbReference type="Pfam" id="PF20178"/>
    </source>
</evidence>
<keyword evidence="2" id="KW-1133">Transmembrane helix</keyword>
<keyword evidence="2" id="KW-0812">Transmembrane</keyword>
<feature type="transmembrane region" description="Helical" evidence="2">
    <location>
        <begin position="872"/>
        <end position="891"/>
    </location>
</feature>
<dbReference type="EMBL" id="CABPRZ010000004">
    <property type="protein sequence ID" value="VVD84248.1"/>
    <property type="molecule type" value="Genomic_DNA"/>
</dbReference>
<feature type="compositionally biased region" description="Polar residues" evidence="1">
    <location>
        <begin position="80"/>
        <end position="94"/>
    </location>
</feature>
<proteinExistence type="predicted"/>
<evidence type="ECO:0000256" key="1">
    <source>
        <dbReference type="SAM" id="MobiDB-lite"/>
    </source>
</evidence>
<name>A0A5E4TCK7_9BURK</name>
<dbReference type="Proteomes" id="UP000414233">
    <property type="component" value="Unassembled WGS sequence"/>
</dbReference>
<protein>
    <submittedName>
        <fullName evidence="4">Toxin Afp18</fullName>
    </submittedName>
</protein>
<feature type="region of interest" description="Disordered" evidence="1">
    <location>
        <begin position="69"/>
        <end position="94"/>
    </location>
</feature>
<sequence>MSSINIHTPSYRPPQDTTCAADGRDAEAGGQSAAASPTPSEDLAATPAVCDEVLPDRLSEWDPLALRGAAARRPRRSVDQPLSMTTVPATASTEDQTLPAALEYLAPTRAGLTLHGLAEDYNLRHHMQNELTRMLLPQGDLRAAFKRGLVAEFGAAFARAAGRGFNPDRLYLNQFDVWGPLWSSPLAEGQYQRKRLRQSWTLTDAAIRIASDPENGIPDSVDYGVYLRNTNLPRQYTPADAVPGIDLSTFIARVRNADWLRVYRQGWDSVIKSFDVDPDGHSSLLIQKHLWVIRTSLNLEALAGRIGRQATALMRTVLTLPSASQRQESDGGVDGVDVYRIGVSVPGQTELLYPAGMFVVSQRAGARSVLFTPGGAVPFRDYATLHALVGDLARDGTSSARRHLLECLPLRHRAAASAEGARIVLTIERENILSVVTRTNCAVIQDDLAFSAEAVAEGAREQRWLSWFTAVPFETSARVPGADAAFIGFSGGVPPDLPPRQECVRFDDRAVEQLRHLNQMRADIVAAAPSVREVATQYVASLMQAHVGKHVDVERIGLSLLLIDRSPESDVQSHKEIVIPLPAVVMIRLEEGGLPLNALSRARFQLPPGKDGKPDDLAGLTPGALFRRIDVVQYRETLRRRFDAFLSEQSRQIREVLKGSYIVEANTGAFARRLGAPAMAMALAVANVEPSAPLELSGLARTDIDAPQHVRVAWLSLNGYRSDILTLTDRNTGVVVFYDAWSRGPRFKEFPDWDAAQRWCHDQVSSEEKRIRLESAFSLRRGTESAMDFSAYIRGTQITDDAGVWQIRPDRVDIDGDVFDAIFNTFRRRLTGAFEVSAAEEIHPLGGFQKVLLALNLAIGAASFFMAPLSQAAIGLAAFQLALGGALALFADTPAEKSVAANFAVGGLVGGSVSLSALIARNVSAMGGLNAFRSSTSSSDMAPALPGLYHHDSRLYAQVRDHVYGVAYDTDVRSWRMVDQATQLASGPLLELGGDFEWYLSEIQSPVEAQSSWGGNVLPDPATVVVGAKFESKATALRTASNQLKRDAFLDGVQAGKQIALPSPQTRRASGLLQLDFLDPATTDPRELGMLYQRFVATRAAELAEKAVVAANLLRADVALLGGQFLPLPQAPYLASVGAQRGFCLPLCRAMAVALYRRKTADWVRTLDAAITAPQTERAMALKADLIALHSHAGIAAAQESVGLREFSEVTDMISALSSPNQMFLMSTVEHSMLFGTCLDRTGALNYFFYDPNFGVISHRHADVLSQLMEDHLIGRQMATQYGAYMIGNACGFEVRALRLDTLANASLCSTTVGGLIKVKAAPAVLAGQGSRAAV</sequence>